<evidence type="ECO:0000256" key="1">
    <source>
        <dbReference type="ARBA" id="ARBA00022839"/>
    </source>
</evidence>
<dbReference type="CDD" id="cd06127">
    <property type="entry name" value="DEDDh"/>
    <property type="match status" value="1"/>
</dbReference>
<dbReference type="PANTHER" id="PTHR30231">
    <property type="entry name" value="DNA POLYMERASE III SUBUNIT EPSILON"/>
    <property type="match status" value="1"/>
</dbReference>
<name>A0ABV8X5E5_9LACT</name>
<dbReference type="InterPro" id="IPR013520">
    <property type="entry name" value="Ribonucl_H"/>
</dbReference>
<proteinExistence type="predicted"/>
<evidence type="ECO:0000259" key="2">
    <source>
        <dbReference type="SMART" id="SM00479"/>
    </source>
</evidence>
<protein>
    <submittedName>
        <fullName evidence="3">PolC-type DNA polymerase III</fullName>
    </submittedName>
</protein>
<accession>A0ABV8X5E5</accession>
<keyword evidence="1" id="KW-0540">Nuclease</keyword>
<keyword evidence="1" id="KW-0378">Hydrolase</keyword>
<reference evidence="4" key="1">
    <citation type="journal article" date="2019" name="Int. J. Syst. Evol. Microbiol.">
        <title>The Global Catalogue of Microorganisms (GCM) 10K type strain sequencing project: providing services to taxonomists for standard genome sequencing and annotation.</title>
        <authorList>
            <consortium name="The Broad Institute Genomics Platform"/>
            <consortium name="The Broad Institute Genome Sequencing Center for Infectious Disease"/>
            <person name="Wu L."/>
            <person name="Ma J."/>
        </authorList>
    </citation>
    <scope>NUCLEOTIDE SEQUENCE [LARGE SCALE GENOMIC DNA]</scope>
    <source>
        <strain evidence="4">CCUG 59778</strain>
    </source>
</reference>
<dbReference type="InterPro" id="IPR006054">
    <property type="entry name" value="DnaQ"/>
</dbReference>
<dbReference type="InterPro" id="IPR012337">
    <property type="entry name" value="RNaseH-like_sf"/>
</dbReference>
<evidence type="ECO:0000313" key="4">
    <source>
        <dbReference type="Proteomes" id="UP001595817"/>
    </source>
</evidence>
<dbReference type="RefSeq" id="WP_378154672.1">
    <property type="nucleotide sequence ID" value="NZ_JBHSEC010000019.1"/>
</dbReference>
<dbReference type="InterPro" id="IPR036397">
    <property type="entry name" value="RNaseH_sf"/>
</dbReference>
<dbReference type="NCBIfam" id="TIGR00573">
    <property type="entry name" value="dnaq"/>
    <property type="match status" value="1"/>
</dbReference>
<dbReference type="Proteomes" id="UP001595817">
    <property type="component" value="Unassembled WGS sequence"/>
</dbReference>
<dbReference type="Pfam" id="PF00929">
    <property type="entry name" value="RNase_T"/>
    <property type="match status" value="1"/>
</dbReference>
<dbReference type="SUPFAM" id="SSF53098">
    <property type="entry name" value="Ribonuclease H-like"/>
    <property type="match status" value="1"/>
</dbReference>
<sequence>MVKKTASEIITEKTRQNYWSRTQTKPKKYKMTTRKAKDYVVLDFETTGFRAGSDQIIQIGAVKYFNHERVDKLNMLVNPERTISSRITQLTRISNEMVEHAPTIDRAIHDLLDFIGDLPIVAHNASFDMGFLYALDGKDGVTIPEYSVIDTVKLARKIITETPNHKLTTLTHYLQLEHDAHDALGDCLATGAIYQYCLGVWK</sequence>
<dbReference type="SMART" id="SM00479">
    <property type="entry name" value="EXOIII"/>
    <property type="match status" value="1"/>
</dbReference>
<organism evidence="3 4">
    <name type="scientific">Chungangia koreensis</name>
    <dbReference type="NCBI Taxonomy" id="752657"/>
    <lineage>
        <taxon>Bacteria</taxon>
        <taxon>Bacillati</taxon>
        <taxon>Bacillota</taxon>
        <taxon>Bacilli</taxon>
        <taxon>Lactobacillales</taxon>
        <taxon>Chungangia</taxon>
    </lineage>
</organism>
<dbReference type="Gene3D" id="3.30.420.10">
    <property type="entry name" value="Ribonuclease H-like superfamily/Ribonuclease H"/>
    <property type="match status" value="1"/>
</dbReference>
<feature type="domain" description="Exonuclease" evidence="2">
    <location>
        <begin position="38"/>
        <end position="202"/>
    </location>
</feature>
<dbReference type="PANTHER" id="PTHR30231:SF41">
    <property type="entry name" value="DNA POLYMERASE III SUBUNIT EPSILON"/>
    <property type="match status" value="1"/>
</dbReference>
<comment type="caution">
    <text evidence="3">The sequence shown here is derived from an EMBL/GenBank/DDBJ whole genome shotgun (WGS) entry which is preliminary data.</text>
</comment>
<keyword evidence="4" id="KW-1185">Reference proteome</keyword>
<dbReference type="EMBL" id="JBHSEC010000019">
    <property type="protein sequence ID" value="MFC4410623.1"/>
    <property type="molecule type" value="Genomic_DNA"/>
</dbReference>
<keyword evidence="1" id="KW-0269">Exonuclease</keyword>
<evidence type="ECO:0000313" key="3">
    <source>
        <dbReference type="EMBL" id="MFC4410623.1"/>
    </source>
</evidence>
<gene>
    <name evidence="3" type="ORF">ACFOZY_09385</name>
</gene>